<proteinExistence type="predicted"/>
<dbReference type="AlphaFoldDB" id="A0A815MA79"/>
<sequence length="132" mass="16023">MRKRACNNKLLFICGQLLIFLFLVNYLFRSSTSDLTPLRITFEEMSQHLSMDSSKLIFKQQYRYEYEQLQKYSLEQIYEEPSINETSYPKLPYFYSLWKTSPMLPRLITPDEHYLYIQLLNIFDLGFKEIFI</sequence>
<gene>
    <name evidence="1" type="ORF">EDS130_LOCUS37044</name>
</gene>
<dbReference type="Proteomes" id="UP000663852">
    <property type="component" value="Unassembled WGS sequence"/>
</dbReference>
<comment type="caution">
    <text evidence="1">The sequence shown here is derived from an EMBL/GenBank/DDBJ whole genome shotgun (WGS) entry which is preliminary data.</text>
</comment>
<protein>
    <submittedName>
        <fullName evidence="1">Uncharacterized protein</fullName>
    </submittedName>
</protein>
<organism evidence="1 2">
    <name type="scientific">Adineta ricciae</name>
    <name type="common">Rotifer</name>
    <dbReference type="NCBI Taxonomy" id="249248"/>
    <lineage>
        <taxon>Eukaryota</taxon>
        <taxon>Metazoa</taxon>
        <taxon>Spiralia</taxon>
        <taxon>Gnathifera</taxon>
        <taxon>Rotifera</taxon>
        <taxon>Eurotatoria</taxon>
        <taxon>Bdelloidea</taxon>
        <taxon>Adinetida</taxon>
        <taxon>Adinetidae</taxon>
        <taxon>Adineta</taxon>
    </lineage>
</organism>
<dbReference type="EMBL" id="CAJNOJ010000357">
    <property type="protein sequence ID" value="CAF1415322.1"/>
    <property type="molecule type" value="Genomic_DNA"/>
</dbReference>
<accession>A0A815MA79</accession>
<reference evidence="1" key="1">
    <citation type="submission" date="2021-02" db="EMBL/GenBank/DDBJ databases">
        <authorList>
            <person name="Nowell W R."/>
        </authorList>
    </citation>
    <scope>NUCLEOTIDE SEQUENCE</scope>
</reference>
<evidence type="ECO:0000313" key="2">
    <source>
        <dbReference type="Proteomes" id="UP000663852"/>
    </source>
</evidence>
<name>A0A815MA79_ADIRI</name>
<dbReference type="OrthoDB" id="10057621at2759"/>
<evidence type="ECO:0000313" key="1">
    <source>
        <dbReference type="EMBL" id="CAF1415322.1"/>
    </source>
</evidence>